<dbReference type="EMBL" id="JACNYL010000002">
    <property type="protein sequence ID" value="MBD1421510.1"/>
    <property type="molecule type" value="Genomic_DNA"/>
</dbReference>
<protein>
    <submittedName>
        <fullName evidence="3">Uncharacterized protein</fullName>
    </submittedName>
</protein>
<sequence>MKNRPFFIFEGLSLGVMAALQEKSRLLISNDTGPLHLARTVECATVGIYWAPNVINWRPLYQDKHLQMISWELTCPECGIIPNNPYPFEPKTQRCEHLHSFVASIEVDDILTAARSLLRNC</sequence>
<dbReference type="Pfam" id="PF01075">
    <property type="entry name" value="Glyco_transf_9"/>
    <property type="match status" value="1"/>
</dbReference>
<evidence type="ECO:0000313" key="3">
    <source>
        <dbReference type="EMBL" id="MBD1421510.1"/>
    </source>
</evidence>
<comment type="caution">
    <text evidence="3">The sequence shown here is derived from an EMBL/GenBank/DDBJ whole genome shotgun (WGS) entry which is preliminary data.</text>
</comment>
<organism evidence="3 4">
    <name type="scientific">Sphingobacterium chuzhouense</name>
    <dbReference type="NCBI Taxonomy" id="1742264"/>
    <lineage>
        <taxon>Bacteria</taxon>
        <taxon>Pseudomonadati</taxon>
        <taxon>Bacteroidota</taxon>
        <taxon>Sphingobacteriia</taxon>
        <taxon>Sphingobacteriales</taxon>
        <taxon>Sphingobacteriaceae</taxon>
        <taxon>Sphingobacterium</taxon>
    </lineage>
</organism>
<proteinExistence type="predicted"/>
<keyword evidence="2" id="KW-0808">Transferase</keyword>
<keyword evidence="4" id="KW-1185">Reference proteome</keyword>
<evidence type="ECO:0000256" key="1">
    <source>
        <dbReference type="ARBA" id="ARBA00022676"/>
    </source>
</evidence>
<name>A0ABR7XQQ8_9SPHI</name>
<dbReference type="PANTHER" id="PTHR30160:SF15">
    <property type="entry name" value="GLYCOSYLTRANSFERASE HI_0523-RELATED"/>
    <property type="match status" value="1"/>
</dbReference>
<dbReference type="PANTHER" id="PTHR30160">
    <property type="entry name" value="TETRAACYLDISACCHARIDE 4'-KINASE-RELATED"/>
    <property type="match status" value="1"/>
</dbReference>
<dbReference type="InterPro" id="IPR002201">
    <property type="entry name" value="Glyco_trans_9"/>
</dbReference>
<evidence type="ECO:0000256" key="2">
    <source>
        <dbReference type="ARBA" id="ARBA00022679"/>
    </source>
</evidence>
<evidence type="ECO:0000313" key="4">
    <source>
        <dbReference type="Proteomes" id="UP000651112"/>
    </source>
</evidence>
<dbReference type="Gene3D" id="3.40.50.2000">
    <property type="entry name" value="Glycogen Phosphorylase B"/>
    <property type="match status" value="1"/>
</dbReference>
<dbReference type="InterPro" id="IPR051199">
    <property type="entry name" value="LPS_LOS_Heptosyltrfase"/>
</dbReference>
<gene>
    <name evidence="3" type="ORF">H8B21_08015</name>
</gene>
<accession>A0ABR7XQQ8</accession>
<reference evidence="3 4" key="1">
    <citation type="submission" date="2020-08" db="EMBL/GenBank/DDBJ databases">
        <title>Sphingobacterium sp. DN00404 isolated from aquaculture water.</title>
        <authorList>
            <person name="Zhang M."/>
        </authorList>
    </citation>
    <scope>NUCLEOTIDE SEQUENCE [LARGE SCALE GENOMIC DNA]</scope>
    <source>
        <strain evidence="3 4">KCTC 42746</strain>
    </source>
</reference>
<dbReference type="SUPFAM" id="SSF53756">
    <property type="entry name" value="UDP-Glycosyltransferase/glycogen phosphorylase"/>
    <property type="match status" value="1"/>
</dbReference>
<dbReference type="Proteomes" id="UP000651112">
    <property type="component" value="Unassembled WGS sequence"/>
</dbReference>
<keyword evidence="1" id="KW-0328">Glycosyltransferase</keyword>